<dbReference type="AlphaFoldDB" id="A0A9W6M4N5"/>
<feature type="chain" id="PRO_5040778359" evidence="2">
    <location>
        <begin position="25"/>
        <end position="357"/>
    </location>
</feature>
<keyword evidence="2" id="KW-0732">Signal</keyword>
<dbReference type="Proteomes" id="UP001142317">
    <property type="component" value="Unassembled WGS sequence"/>
</dbReference>
<feature type="region of interest" description="Disordered" evidence="1">
    <location>
        <begin position="26"/>
        <end position="54"/>
    </location>
</feature>
<reference evidence="3" key="1">
    <citation type="journal article" date="2014" name="Int. J. Syst. Evol. Microbiol.">
        <title>Complete genome sequence of Corynebacterium casei LMG S-19264T (=DSM 44701T), isolated from a smear-ripened cheese.</title>
        <authorList>
            <consortium name="US DOE Joint Genome Institute (JGI-PGF)"/>
            <person name="Walter F."/>
            <person name="Albersmeier A."/>
            <person name="Kalinowski J."/>
            <person name="Ruckert C."/>
        </authorList>
    </citation>
    <scope>NUCLEOTIDE SEQUENCE</scope>
    <source>
        <strain evidence="3">VKM Ac-1447</strain>
    </source>
</reference>
<evidence type="ECO:0000256" key="2">
    <source>
        <dbReference type="SAM" id="SignalP"/>
    </source>
</evidence>
<dbReference type="RefSeq" id="WP_210007362.1">
    <property type="nucleotide sequence ID" value="NZ_BSEO01000014.1"/>
</dbReference>
<accession>A0A9W6M4N5</accession>
<keyword evidence="4" id="KW-1185">Reference proteome</keyword>
<name>A0A9W6M4N5_9MICO</name>
<comment type="caution">
    <text evidence="3">The sequence shown here is derived from an EMBL/GenBank/DDBJ whole genome shotgun (WGS) entry which is preliminary data.</text>
</comment>
<protein>
    <submittedName>
        <fullName evidence="3">Uncharacterized protein</fullName>
    </submittedName>
</protein>
<reference evidence="3" key="2">
    <citation type="submission" date="2023-01" db="EMBL/GenBank/DDBJ databases">
        <authorList>
            <person name="Sun Q."/>
            <person name="Evtushenko L."/>
        </authorList>
    </citation>
    <scope>NUCLEOTIDE SEQUENCE</scope>
    <source>
        <strain evidence="3">VKM Ac-1447</strain>
    </source>
</reference>
<proteinExistence type="predicted"/>
<dbReference type="PROSITE" id="PS51257">
    <property type="entry name" value="PROKAR_LIPOPROTEIN"/>
    <property type="match status" value="1"/>
</dbReference>
<organism evidence="3 4">
    <name type="scientific">Microbacterium imperiale</name>
    <dbReference type="NCBI Taxonomy" id="33884"/>
    <lineage>
        <taxon>Bacteria</taxon>
        <taxon>Bacillati</taxon>
        <taxon>Actinomycetota</taxon>
        <taxon>Actinomycetes</taxon>
        <taxon>Micrococcales</taxon>
        <taxon>Microbacteriaceae</taxon>
        <taxon>Microbacterium</taxon>
    </lineage>
</organism>
<evidence type="ECO:0000313" key="4">
    <source>
        <dbReference type="Proteomes" id="UP001142317"/>
    </source>
</evidence>
<gene>
    <name evidence="3" type="ORF">GCM10017586_29090</name>
</gene>
<sequence length="357" mass="37220">MPRRRLAVLTLVLAGALTAGCATAAPVAETPTPTPTPTLDASPTPAPSATADAGPVRAFDADCAQMLTNDQRDAILGSGSITEAEQMAQWNPDAGVVVALDPVGTLGGLECSWYAAEGADLPEGLTTLTTMVVPASAVPAEYAAKYSVPVCEPNYDSSGCRFGRIVGENWVSAYVGFAVYEAPREMLAGVVDTVEQNLATATQPRPDTRTDGVWAIPDCTELGRAIALEELIGPYLHGYWEGSEQPEEVLFAAAGVARSCPLFSDSARVDPASEKFVIMTPQIAPGLGWQWEQLRADAGSAPLPVEVDGAADAFAVDSGHGAYGLFATDGTNVVSVYSEDLELDAQILGRIITTLSS</sequence>
<evidence type="ECO:0000313" key="3">
    <source>
        <dbReference type="EMBL" id="GLJ81226.1"/>
    </source>
</evidence>
<evidence type="ECO:0000256" key="1">
    <source>
        <dbReference type="SAM" id="MobiDB-lite"/>
    </source>
</evidence>
<dbReference type="EMBL" id="BSEO01000014">
    <property type="protein sequence ID" value="GLJ81226.1"/>
    <property type="molecule type" value="Genomic_DNA"/>
</dbReference>
<feature type="signal peptide" evidence="2">
    <location>
        <begin position="1"/>
        <end position="24"/>
    </location>
</feature>